<sequence length="78" mass="8488">MAMEPFWDPDEPPSAFFPAHPAATSNPLLLSTFCPDDGLDPLSGWRGGSQPPYADIFDTTGFEANNALQEPNCEYPTL</sequence>
<accession>C4JNT6</accession>
<dbReference type="Proteomes" id="UP000002058">
    <property type="component" value="Unassembled WGS sequence"/>
</dbReference>
<organism evidence="1 2">
    <name type="scientific">Uncinocarpus reesii (strain UAMH 1704)</name>
    <dbReference type="NCBI Taxonomy" id="336963"/>
    <lineage>
        <taxon>Eukaryota</taxon>
        <taxon>Fungi</taxon>
        <taxon>Dikarya</taxon>
        <taxon>Ascomycota</taxon>
        <taxon>Pezizomycotina</taxon>
        <taxon>Eurotiomycetes</taxon>
        <taxon>Eurotiomycetidae</taxon>
        <taxon>Onygenales</taxon>
        <taxon>Onygenaceae</taxon>
        <taxon>Uncinocarpus</taxon>
    </lineage>
</organism>
<reference evidence="2" key="1">
    <citation type="journal article" date="2009" name="Genome Res.">
        <title>Comparative genomic analyses of the human fungal pathogens Coccidioides and their relatives.</title>
        <authorList>
            <person name="Sharpton T.J."/>
            <person name="Stajich J.E."/>
            <person name="Rounsley S.D."/>
            <person name="Gardner M.J."/>
            <person name="Wortman J.R."/>
            <person name="Jordar V.S."/>
            <person name="Maiti R."/>
            <person name="Kodira C.D."/>
            <person name="Neafsey D.E."/>
            <person name="Zeng Q."/>
            <person name="Hung C.-Y."/>
            <person name="McMahan C."/>
            <person name="Muszewska A."/>
            <person name="Grynberg M."/>
            <person name="Mandel M.A."/>
            <person name="Kellner E.M."/>
            <person name="Barker B.M."/>
            <person name="Galgiani J.N."/>
            <person name="Orbach M.J."/>
            <person name="Kirkland T.N."/>
            <person name="Cole G.T."/>
            <person name="Henn M.R."/>
            <person name="Birren B.W."/>
            <person name="Taylor J.W."/>
        </authorList>
    </citation>
    <scope>NUCLEOTIDE SEQUENCE [LARGE SCALE GENOMIC DNA]</scope>
    <source>
        <strain evidence="2">UAMH 1704</strain>
    </source>
</reference>
<dbReference type="InParanoid" id="C4JNT6"/>
<evidence type="ECO:0000313" key="2">
    <source>
        <dbReference type="Proteomes" id="UP000002058"/>
    </source>
</evidence>
<dbReference type="VEuPathDB" id="FungiDB:UREG_04406"/>
<dbReference type="RefSeq" id="XP_002544889.1">
    <property type="nucleotide sequence ID" value="XM_002544843.1"/>
</dbReference>
<dbReference type="HOGENOM" id="CLU_2623845_0_0_1"/>
<protein>
    <submittedName>
        <fullName evidence="1">Uncharacterized protein</fullName>
    </submittedName>
</protein>
<name>C4JNT6_UNCRE</name>
<dbReference type="KEGG" id="ure:UREG_04406"/>
<evidence type="ECO:0000313" key="1">
    <source>
        <dbReference type="EMBL" id="EEP79560.1"/>
    </source>
</evidence>
<dbReference type="GeneID" id="8441004"/>
<dbReference type="EMBL" id="CH476616">
    <property type="protein sequence ID" value="EEP79560.1"/>
    <property type="molecule type" value="Genomic_DNA"/>
</dbReference>
<gene>
    <name evidence="1" type="ORF">UREG_04406</name>
</gene>
<keyword evidence="2" id="KW-1185">Reference proteome</keyword>
<proteinExistence type="predicted"/>
<dbReference type="AlphaFoldDB" id="C4JNT6"/>